<comment type="caution">
    <text evidence="2">The sequence shown here is derived from an EMBL/GenBank/DDBJ whole genome shotgun (WGS) entry which is preliminary data.</text>
</comment>
<dbReference type="EMBL" id="ACKU01000005">
    <property type="protein sequence ID" value="EER75490.1"/>
    <property type="molecule type" value="Genomic_DNA"/>
</dbReference>
<evidence type="ECO:0000256" key="1">
    <source>
        <dbReference type="SAM" id="MobiDB-lite"/>
    </source>
</evidence>
<dbReference type="HOGENOM" id="CLU_887921_0_0_9"/>
<organism evidence="2 3">
    <name type="scientific">Weissella paramesenteroides ATCC 33313</name>
    <dbReference type="NCBI Taxonomy" id="585506"/>
    <lineage>
        <taxon>Bacteria</taxon>
        <taxon>Bacillati</taxon>
        <taxon>Bacillota</taxon>
        <taxon>Bacilli</taxon>
        <taxon>Lactobacillales</taxon>
        <taxon>Lactobacillaceae</taxon>
        <taxon>Weissella</taxon>
    </lineage>
</organism>
<gene>
    <name evidence="2" type="ORF">HMPREF0877_0291</name>
</gene>
<evidence type="ECO:0000313" key="2">
    <source>
        <dbReference type="EMBL" id="EER75490.1"/>
    </source>
</evidence>
<keyword evidence="3" id="KW-1185">Reference proteome</keyword>
<dbReference type="AlphaFoldDB" id="C5R8J6"/>
<accession>C5R8J6</accession>
<proteinExistence type="predicted"/>
<dbReference type="Proteomes" id="UP000004528">
    <property type="component" value="Unassembled WGS sequence"/>
</dbReference>
<name>C5R8J6_WEIPA</name>
<evidence type="ECO:0000313" key="3">
    <source>
        <dbReference type="Proteomes" id="UP000004528"/>
    </source>
</evidence>
<feature type="region of interest" description="Disordered" evidence="1">
    <location>
        <begin position="318"/>
        <end position="344"/>
    </location>
</feature>
<dbReference type="STRING" id="585506.HMPREF0877_0291"/>
<sequence>MFKMTEHLQKRVDSYVNILADDIGRIQQLLAQVNELANADDPKKVHLLAQQLTTATLDTEWVVVPRQYSQADWYMLALDRLLSFAKVSAYDILTPADREELTLVFPELDVPATFQFEVNQDQNGGAYFKELGTDKRLFYWSLTRKQIFFNAEAITDLLVENFRKKTTVARIRPLVTLLTDFGRYMAATFGYQVDYNILETTDDFLYPLRQKEMPAGILDRLFVLSADSDYFLQAIPNGAGLVLENNVEVRVFYVNDATATDAQRWHFQVIDGKDSVSWLDVLLDYDFIGAWYLVERQYIEVESAPLVFDQDLQEATAHEEAAAKKDTVQPEVLSPQPLTTSEES</sequence>
<reference evidence="2 3" key="1">
    <citation type="submission" date="2009-04" db="EMBL/GenBank/DDBJ databases">
        <authorList>
            <person name="Qin X."/>
            <person name="Bachman B."/>
            <person name="Battles P."/>
            <person name="Bell A."/>
            <person name="Bess C."/>
            <person name="Bickham C."/>
            <person name="Chaboub L."/>
            <person name="Chen D."/>
            <person name="Coyle M."/>
            <person name="Deiros D.R."/>
            <person name="Dinh H."/>
            <person name="Forbes L."/>
            <person name="Fowler G."/>
            <person name="Francisco L."/>
            <person name="Fu Q."/>
            <person name="Gubbala S."/>
            <person name="Hale W."/>
            <person name="Han Y."/>
            <person name="Hemphill L."/>
            <person name="Highlander S.K."/>
            <person name="Hirani K."/>
            <person name="Hogues M."/>
            <person name="Jackson L."/>
            <person name="Jakkamsetti A."/>
            <person name="Javaid M."/>
            <person name="Jiang H."/>
            <person name="Korchina V."/>
            <person name="Kovar C."/>
            <person name="Lara F."/>
            <person name="Lee S."/>
            <person name="Mata R."/>
            <person name="Mathew T."/>
            <person name="Moen C."/>
            <person name="Morales K."/>
            <person name="Munidasa M."/>
            <person name="Nazareth L."/>
            <person name="Ngo R."/>
            <person name="Nguyen L."/>
            <person name="Okwuonu G."/>
            <person name="Ongeri F."/>
            <person name="Patil S."/>
            <person name="Petrosino J."/>
            <person name="Pham C."/>
            <person name="Pham P."/>
            <person name="Pu L.-L."/>
            <person name="Puazo M."/>
            <person name="Raj R."/>
            <person name="Reid J."/>
            <person name="Rouhana J."/>
            <person name="Saada N."/>
            <person name="Shang Y."/>
            <person name="Simmons D."/>
            <person name="Thornton R."/>
            <person name="Warren J."/>
            <person name="Weissenberger G."/>
            <person name="Zhang J."/>
            <person name="Zhang L."/>
            <person name="Zhou C."/>
            <person name="Zhu D."/>
            <person name="Muzny D."/>
            <person name="Worley K."/>
            <person name="Gibbs R."/>
        </authorList>
    </citation>
    <scope>NUCLEOTIDE SEQUENCE [LARGE SCALE GENOMIC DNA]</scope>
    <source>
        <strain evidence="2 3">ATCC 33313</strain>
    </source>
</reference>
<feature type="compositionally biased region" description="Basic and acidic residues" evidence="1">
    <location>
        <begin position="318"/>
        <end position="328"/>
    </location>
</feature>
<dbReference type="eggNOG" id="ENOG5033W0S">
    <property type="taxonomic scope" value="Bacteria"/>
</dbReference>
<protein>
    <submittedName>
        <fullName evidence="2">Uncharacterized protein</fullName>
    </submittedName>
</protein>